<dbReference type="GO" id="GO:0006412">
    <property type="term" value="P:translation"/>
    <property type="evidence" value="ECO:0007669"/>
    <property type="project" value="UniProtKB-UniRule"/>
</dbReference>
<dbReference type="InterPro" id="IPR000988">
    <property type="entry name" value="Ribosomal_eL24-rel_N"/>
</dbReference>
<dbReference type="GO" id="GO:0008270">
    <property type="term" value="F:zinc ion binding"/>
    <property type="evidence" value="ECO:0007669"/>
    <property type="project" value="UniProtKB-UniRule"/>
</dbReference>
<keyword evidence="13" id="KW-1185">Reference proteome</keyword>
<dbReference type="Pfam" id="PF01246">
    <property type="entry name" value="Ribosomal_L24e"/>
    <property type="match status" value="1"/>
</dbReference>
<dbReference type="SUPFAM" id="SSF57716">
    <property type="entry name" value="Glucocorticoid receptor-like (DNA-binding domain)"/>
    <property type="match status" value="1"/>
</dbReference>
<keyword evidence="6 10" id="KW-0694">RNA-binding</keyword>
<dbReference type="HOGENOM" id="CLU_190191_0_0_2"/>
<feature type="binding site" evidence="10">
    <location>
        <position position="36"/>
    </location>
    <ligand>
        <name>Zn(2+)</name>
        <dbReference type="ChEBI" id="CHEBI:29105"/>
    </ligand>
</feature>
<comment type="similarity">
    <text evidence="1 10">Belongs to the eukaryotic ribosomal protein eL24 family.</text>
</comment>
<dbReference type="EMBL" id="CP001899">
    <property type="protein sequence ID" value="ADC64790.1"/>
    <property type="molecule type" value="Genomic_DNA"/>
</dbReference>
<dbReference type="RefSeq" id="WP_012965136.1">
    <property type="nucleotide sequence ID" value="NC_013849.1"/>
</dbReference>
<evidence type="ECO:0000256" key="3">
    <source>
        <dbReference type="ARBA" id="ARBA00022730"/>
    </source>
</evidence>
<dbReference type="GO" id="GO:0005840">
    <property type="term" value="C:ribosome"/>
    <property type="evidence" value="ECO:0007669"/>
    <property type="project" value="UniProtKB-KW"/>
</dbReference>
<evidence type="ECO:0000256" key="4">
    <source>
        <dbReference type="ARBA" id="ARBA00022771"/>
    </source>
</evidence>
<dbReference type="NCBIfam" id="NF034186">
    <property type="entry name" value="PRK14891.1-1"/>
    <property type="match status" value="1"/>
</dbReference>
<dbReference type="eggNOG" id="arCOG01950">
    <property type="taxonomic scope" value="Archaea"/>
</dbReference>
<dbReference type="HAMAP" id="MF_00773">
    <property type="entry name" value="Ribosomal_eL24"/>
    <property type="match status" value="1"/>
</dbReference>
<evidence type="ECO:0000256" key="2">
    <source>
        <dbReference type="ARBA" id="ARBA00022723"/>
    </source>
</evidence>
<evidence type="ECO:0000256" key="1">
    <source>
        <dbReference type="ARBA" id="ARBA00005647"/>
    </source>
</evidence>
<keyword evidence="7 10" id="KW-0689">Ribosomal protein</keyword>
<comment type="cofactor">
    <cofactor evidence="10">
        <name>Zn(2+)</name>
        <dbReference type="ChEBI" id="CHEBI:29105"/>
    </cofactor>
    <text evidence="10">Binds 1 zinc ion per subunit.</text>
</comment>
<dbReference type="Gene3D" id="2.30.170.20">
    <property type="entry name" value="Ribosomal protein L24e"/>
    <property type="match status" value="1"/>
</dbReference>
<dbReference type="OrthoDB" id="55506at2157"/>
<dbReference type="KEGG" id="fpl:Ferp_0619"/>
<evidence type="ECO:0000256" key="5">
    <source>
        <dbReference type="ARBA" id="ARBA00022833"/>
    </source>
</evidence>
<dbReference type="SMART" id="SM00746">
    <property type="entry name" value="TRASH"/>
    <property type="match status" value="1"/>
</dbReference>
<feature type="binding site" evidence="10">
    <location>
        <position position="9"/>
    </location>
    <ligand>
        <name>Zn(2+)</name>
        <dbReference type="ChEBI" id="CHEBI:29105"/>
    </ligand>
</feature>
<dbReference type="STRING" id="589924.Ferp_0619"/>
<dbReference type="GeneID" id="8778121"/>
<evidence type="ECO:0000313" key="12">
    <source>
        <dbReference type="EMBL" id="ADC64790.1"/>
    </source>
</evidence>
<dbReference type="InterPro" id="IPR055345">
    <property type="entry name" value="Ribosomal_eL24-rel_arc"/>
</dbReference>
<gene>
    <name evidence="10" type="primary">rpl24e</name>
    <name evidence="12" type="ordered locus">Ferp_0619</name>
</gene>
<dbReference type="InterPro" id="IPR011017">
    <property type="entry name" value="TRASH_dom"/>
</dbReference>
<keyword evidence="4 10" id="KW-0863">Zinc-finger</keyword>
<dbReference type="PANTHER" id="PTHR10792">
    <property type="entry name" value="60S RIBOSOMAL PROTEIN L24"/>
    <property type="match status" value="1"/>
</dbReference>
<dbReference type="InterPro" id="IPR056366">
    <property type="entry name" value="Ribosomal_eL24"/>
</dbReference>
<keyword evidence="3 10" id="KW-0699">rRNA-binding</keyword>
<dbReference type="Proteomes" id="UP000002613">
    <property type="component" value="Chromosome"/>
</dbReference>
<keyword evidence="2 10" id="KW-0479">Metal-binding</keyword>
<evidence type="ECO:0000313" key="13">
    <source>
        <dbReference type="Proteomes" id="UP000002613"/>
    </source>
</evidence>
<dbReference type="GO" id="GO:1990904">
    <property type="term" value="C:ribonucleoprotein complex"/>
    <property type="evidence" value="ECO:0007669"/>
    <property type="project" value="UniProtKB-KW"/>
</dbReference>
<protein>
    <recommendedName>
        <fullName evidence="10">Large ribosomal subunit protein eL24</fullName>
    </recommendedName>
</protein>
<dbReference type="InterPro" id="IPR038630">
    <property type="entry name" value="L24e/L24_sf"/>
</dbReference>
<feature type="domain" description="TRASH" evidence="11">
    <location>
        <begin position="6"/>
        <end position="44"/>
    </location>
</feature>
<proteinExistence type="inferred from homology"/>
<organism evidence="12 13">
    <name type="scientific">Ferroglobus placidus (strain DSM 10642 / AEDII12DO)</name>
    <dbReference type="NCBI Taxonomy" id="589924"/>
    <lineage>
        <taxon>Archaea</taxon>
        <taxon>Methanobacteriati</taxon>
        <taxon>Methanobacteriota</taxon>
        <taxon>Archaeoglobi</taxon>
        <taxon>Archaeoglobales</taxon>
        <taxon>Archaeoglobaceae</taxon>
        <taxon>Ferroglobus</taxon>
    </lineage>
</organism>
<feature type="binding site" evidence="10">
    <location>
        <position position="6"/>
    </location>
    <ligand>
        <name>Zn(2+)</name>
        <dbReference type="ChEBI" id="CHEBI:29105"/>
    </ligand>
</feature>
<evidence type="ECO:0000256" key="8">
    <source>
        <dbReference type="ARBA" id="ARBA00023274"/>
    </source>
</evidence>
<evidence type="ECO:0000256" key="7">
    <source>
        <dbReference type="ARBA" id="ARBA00022980"/>
    </source>
</evidence>
<dbReference type="GO" id="GO:0019843">
    <property type="term" value="F:rRNA binding"/>
    <property type="evidence" value="ECO:0007669"/>
    <property type="project" value="UniProtKB-UniRule"/>
</dbReference>
<comment type="function">
    <text evidence="10">Binds to the 23S rRNA.</text>
</comment>
<comment type="subunit">
    <text evidence="9 10">Part of the 50S ribosomal subunit. Forms a cluster with proteins L3 and L14.</text>
</comment>
<dbReference type="GO" id="GO:0003735">
    <property type="term" value="F:structural constituent of ribosome"/>
    <property type="evidence" value="ECO:0007669"/>
    <property type="project" value="InterPro"/>
</dbReference>
<sequence length="59" mass="7198">MEKRVCSFCGYDIELGTGKMVVRRDGRILYFCSRKCEKNMLELKRNPRKLKWTKYYARK</sequence>
<keyword evidence="5 10" id="KW-0862">Zinc</keyword>
<dbReference type="PANTHER" id="PTHR10792:SF1">
    <property type="entry name" value="RIBOSOMAL PROTEIN L24"/>
    <property type="match status" value="1"/>
</dbReference>
<evidence type="ECO:0000259" key="11">
    <source>
        <dbReference type="SMART" id="SM00746"/>
    </source>
</evidence>
<dbReference type="CDD" id="cd00472">
    <property type="entry name" value="Ribosomal_L24e_L24"/>
    <property type="match status" value="1"/>
</dbReference>
<dbReference type="FunFam" id="2.30.170.20:FF:000001">
    <property type="entry name" value="probable ribosome biogenesis protein RLP24"/>
    <property type="match status" value="1"/>
</dbReference>
<feature type="binding site" evidence="10">
    <location>
        <position position="32"/>
    </location>
    <ligand>
        <name>Zn(2+)</name>
        <dbReference type="ChEBI" id="CHEBI:29105"/>
    </ligand>
</feature>
<evidence type="ECO:0000256" key="9">
    <source>
        <dbReference type="ARBA" id="ARBA00062681"/>
    </source>
</evidence>
<evidence type="ECO:0000256" key="6">
    <source>
        <dbReference type="ARBA" id="ARBA00022884"/>
    </source>
</evidence>
<dbReference type="PaxDb" id="589924-Ferp_0619"/>
<evidence type="ECO:0000256" key="10">
    <source>
        <dbReference type="HAMAP-Rule" id="MF_00773"/>
    </source>
</evidence>
<dbReference type="AlphaFoldDB" id="D3S3F7"/>
<accession>D3S3F7</accession>
<name>D3S3F7_FERPA</name>
<reference evidence="13" key="1">
    <citation type="submission" date="2010-02" db="EMBL/GenBank/DDBJ databases">
        <title>Complete sequence of Ferroglobus placidus DSM 10642.</title>
        <authorList>
            <consortium name="US DOE Joint Genome Institute"/>
            <person name="Lucas S."/>
            <person name="Copeland A."/>
            <person name="Lapidus A."/>
            <person name="Cheng J.-F."/>
            <person name="Bruce D."/>
            <person name="Goodwin L."/>
            <person name="Pitluck S."/>
            <person name="Saunders E."/>
            <person name="Brettin T."/>
            <person name="Detter J.C."/>
            <person name="Han C."/>
            <person name="Tapia R."/>
            <person name="Larimer F."/>
            <person name="Land M."/>
            <person name="Hauser L."/>
            <person name="Kyrpides N."/>
            <person name="Ivanova N."/>
            <person name="Holmes D."/>
            <person name="Lovley D."/>
            <person name="Kyrpides N."/>
            <person name="Anderson I.J."/>
            <person name="Woyke T."/>
        </authorList>
    </citation>
    <scope>NUCLEOTIDE SEQUENCE [LARGE SCALE GENOMIC DNA]</scope>
    <source>
        <strain evidence="13">DSM 10642 / AEDII12DO</strain>
    </source>
</reference>
<keyword evidence="8 10" id="KW-0687">Ribonucleoprotein</keyword>
<reference evidence="12 13" key="2">
    <citation type="journal article" date="2011" name="Stand. Genomic Sci.">
        <title>Complete genome sequence of Ferroglobus placidus AEDII12DO.</title>
        <authorList>
            <person name="Anderson I."/>
            <person name="Risso C."/>
            <person name="Holmes D."/>
            <person name="Lucas S."/>
            <person name="Copeland A."/>
            <person name="Lapidus A."/>
            <person name="Cheng J.F."/>
            <person name="Bruce D."/>
            <person name="Goodwin L."/>
            <person name="Pitluck S."/>
            <person name="Saunders E."/>
            <person name="Brettin T."/>
            <person name="Detter J.C."/>
            <person name="Han C."/>
            <person name="Tapia R."/>
            <person name="Larimer F."/>
            <person name="Land M."/>
            <person name="Hauser L."/>
            <person name="Woyke T."/>
            <person name="Lovley D."/>
            <person name="Kyrpides N."/>
            <person name="Ivanova N."/>
        </authorList>
    </citation>
    <scope>NUCLEOTIDE SEQUENCE [LARGE SCALE GENOMIC DNA]</scope>
    <source>
        <strain evidence="13">DSM 10642 / AEDII12DO</strain>
    </source>
</reference>
<feature type="zinc finger region" description="C4-type" evidence="10">
    <location>
        <begin position="6"/>
        <end position="36"/>
    </location>
</feature>